<accession>A0A6N3B666</accession>
<evidence type="ECO:0000313" key="1">
    <source>
        <dbReference type="EMBL" id="VYT99351.1"/>
    </source>
</evidence>
<dbReference type="EMBL" id="CACRTO010000013">
    <property type="protein sequence ID" value="VYT99351.1"/>
    <property type="molecule type" value="Genomic_DNA"/>
</dbReference>
<gene>
    <name evidence="1" type="ORF">CTLFYP3_01203</name>
</gene>
<proteinExistence type="predicted"/>
<sequence length="41" mass="4725">MVITSGVKDLEYKYKNIIKHFTLVAEEVTIELILGLFIKIT</sequence>
<reference evidence="1" key="1">
    <citation type="submission" date="2019-11" db="EMBL/GenBank/DDBJ databases">
        <authorList>
            <person name="Feng L."/>
        </authorList>
    </citation>
    <scope>NUCLEOTIDE SEQUENCE</scope>
    <source>
        <strain evidence="1">CTertiumLFYP3</strain>
    </source>
</reference>
<protein>
    <submittedName>
        <fullName evidence="1">Uncharacterized protein</fullName>
    </submittedName>
</protein>
<dbReference type="AlphaFoldDB" id="A0A6N3B666"/>
<name>A0A6N3B666_9CLOT</name>
<dbReference type="RefSeq" id="WP_421755464.1">
    <property type="nucleotide sequence ID" value="NZ_CACRTO010000013.1"/>
</dbReference>
<organism evidence="1">
    <name type="scientific">Clostridium tertium</name>
    <dbReference type="NCBI Taxonomy" id="1559"/>
    <lineage>
        <taxon>Bacteria</taxon>
        <taxon>Bacillati</taxon>
        <taxon>Bacillota</taxon>
        <taxon>Clostridia</taxon>
        <taxon>Eubacteriales</taxon>
        <taxon>Clostridiaceae</taxon>
        <taxon>Clostridium</taxon>
    </lineage>
</organism>